<dbReference type="PATRIC" id="fig|251221.4.peg.1388"/>
<dbReference type="SUPFAM" id="SSF111283">
    <property type="entry name" value="Putative modulator of DNA gyrase, PmbA/TldD"/>
    <property type="match status" value="1"/>
</dbReference>
<proteinExistence type="inferred from homology"/>
<dbReference type="AlphaFoldDB" id="Q7NKW5"/>
<dbReference type="InterPro" id="IPR047657">
    <property type="entry name" value="PmbA"/>
</dbReference>
<comment type="similarity">
    <text evidence="1">Belongs to the peptidase U62 family.</text>
</comment>
<dbReference type="Proteomes" id="UP000000557">
    <property type="component" value="Chromosome"/>
</dbReference>
<dbReference type="eggNOG" id="COG0312">
    <property type="taxonomic scope" value="Bacteria"/>
</dbReference>
<name>Q7NKW5_GLOVI</name>
<dbReference type="Pfam" id="PF19289">
    <property type="entry name" value="PmbA_TldD_3rd"/>
    <property type="match status" value="1"/>
</dbReference>
<accession>Q7NKW5</accession>
<dbReference type="InterPro" id="IPR035068">
    <property type="entry name" value="TldD/PmbA_N"/>
</dbReference>
<dbReference type="EnsemblBacteria" id="BAC89302">
    <property type="protein sequence ID" value="BAC89302"/>
    <property type="gene ID" value="BAC89302"/>
</dbReference>
<evidence type="ECO:0000313" key="5">
    <source>
        <dbReference type="Proteomes" id="UP000000557"/>
    </source>
</evidence>
<dbReference type="STRING" id="251221.gene:10758844"/>
<evidence type="ECO:0000313" key="4">
    <source>
        <dbReference type="EMBL" id="BAC89302.1"/>
    </source>
</evidence>
<dbReference type="PhylomeDB" id="Q7NKW5"/>
<dbReference type="InterPro" id="IPR045569">
    <property type="entry name" value="Metalloprtase-TldD/E_C"/>
</dbReference>
<dbReference type="HOGENOM" id="CLU_026425_4_2_3"/>
<reference evidence="4 5" key="2">
    <citation type="journal article" date="2003" name="DNA Res.">
        <title>Complete genome structure of Gloeobacter violaceus PCC 7421, a cyanobacterium that lacks thylakoids (supplement).</title>
        <authorList>
            <person name="Nakamura Y."/>
            <person name="Kaneko T."/>
            <person name="Sato S."/>
            <person name="Mimuro M."/>
            <person name="Miyashita H."/>
            <person name="Tsuchiya T."/>
            <person name="Sasamoto S."/>
            <person name="Watanabe A."/>
            <person name="Kawashima K."/>
            <person name="Kishida Y."/>
            <person name="Kiyokawa C."/>
            <person name="Kohara M."/>
            <person name="Matsumoto M."/>
            <person name="Matsuno A."/>
            <person name="Nakazaki N."/>
            <person name="Shimpo S."/>
            <person name="Takeuchi C."/>
            <person name="Yamada M."/>
            <person name="Tabata S."/>
        </authorList>
    </citation>
    <scope>NUCLEOTIDE SEQUENCE [LARGE SCALE GENOMIC DNA]</scope>
    <source>
        <strain evidence="5">ATCC 29082 / PCC 7421</strain>
    </source>
</reference>
<sequence length="428" mass="45960">MDPQRLLELARKNGAEAAEVYLSQGLGRSANFEANRLKQVETGDEEGVALRVWRDGRPGLAVAHGPVDDALLVEKAIALAQFGQPEEPELAGEPLLVESRPHTPTPIERLIAWGEQTISLVRERYAEVLCGCTYSEEVGTVRLINSRGLDVSYASHHRSGYLGAEWVRGEDFLQVYDGETVLGDPSPEAVAAPVLERLGWSQENCPTRVGTVPVLFTAKATTVLLGTVGAALNGRQVLQEASPWSQKRGEMVLSPLLSLSQDPQLAPYITPFDDEGTPAIALEFVRAGRLETFYADRRIARRLGLRPGGNGLRSDLGSYPQPGLFNLVVAAGEHAFAELLSRMDDGIVVDQVLGGGAGLSGEFSVNIDLGFRVKGGEIVGRIKDTMVAGNAYDALGRLAALGSERLWEGNVFTPALLVESLAVTGRAD</sequence>
<protein>
    <submittedName>
        <fullName evidence="4">Glr1361 protein</fullName>
    </submittedName>
</protein>
<feature type="domain" description="Metalloprotease TldD/E C-terminal" evidence="3">
    <location>
        <begin position="210"/>
        <end position="425"/>
    </location>
</feature>
<dbReference type="PANTHER" id="PTHR43421:SF1">
    <property type="entry name" value="METALLOPROTEASE PMBA"/>
    <property type="match status" value="1"/>
</dbReference>
<dbReference type="Gene3D" id="3.30.2290.10">
    <property type="entry name" value="PmbA/TldD superfamily"/>
    <property type="match status" value="1"/>
</dbReference>
<evidence type="ECO:0000259" key="3">
    <source>
        <dbReference type="Pfam" id="PF19289"/>
    </source>
</evidence>
<dbReference type="InterPro" id="IPR036059">
    <property type="entry name" value="TldD/PmbA_sf"/>
</dbReference>
<dbReference type="GO" id="GO:0016485">
    <property type="term" value="P:protein processing"/>
    <property type="evidence" value="ECO:0000318"/>
    <property type="project" value="GO_Central"/>
</dbReference>
<keyword evidence="5" id="KW-1185">Reference proteome</keyword>
<dbReference type="RefSeq" id="WP_011141361.1">
    <property type="nucleotide sequence ID" value="NC_005125.1"/>
</dbReference>
<dbReference type="KEGG" id="gvi:glr1361"/>
<dbReference type="OrthoDB" id="440929at2"/>
<evidence type="ECO:0000259" key="2">
    <source>
        <dbReference type="Pfam" id="PF01523"/>
    </source>
</evidence>
<dbReference type="GO" id="GO:1905368">
    <property type="term" value="C:peptidase complex"/>
    <property type="evidence" value="ECO:0000318"/>
    <property type="project" value="GO_Central"/>
</dbReference>
<reference evidence="4 5" key="1">
    <citation type="journal article" date="2003" name="DNA Res.">
        <title>Complete genome structure of Gloeobacter violaceus PCC 7421, a cyanobacterium that lacks thylakoids.</title>
        <authorList>
            <person name="Nakamura Y."/>
            <person name="Kaneko T."/>
            <person name="Sato S."/>
            <person name="Mimuro M."/>
            <person name="Miyashita H."/>
            <person name="Tsuchiya T."/>
            <person name="Sasamoto S."/>
            <person name="Watanabe A."/>
            <person name="Kawashima K."/>
            <person name="Kishida Y."/>
            <person name="Kiyokawa C."/>
            <person name="Kohara M."/>
            <person name="Matsumoto M."/>
            <person name="Matsuno A."/>
            <person name="Nakazaki N."/>
            <person name="Shimpo S."/>
            <person name="Takeuchi C."/>
            <person name="Yamada M."/>
            <person name="Tabata S."/>
        </authorList>
    </citation>
    <scope>NUCLEOTIDE SEQUENCE [LARGE SCALE GENOMIC DNA]</scope>
    <source>
        <strain evidence="5">ATCC 29082 / PCC 7421</strain>
    </source>
</reference>
<organism evidence="4 5">
    <name type="scientific">Gloeobacter violaceus (strain ATCC 29082 / PCC 7421)</name>
    <dbReference type="NCBI Taxonomy" id="251221"/>
    <lineage>
        <taxon>Bacteria</taxon>
        <taxon>Bacillati</taxon>
        <taxon>Cyanobacteriota</taxon>
        <taxon>Cyanophyceae</taxon>
        <taxon>Gloeobacterales</taxon>
        <taxon>Gloeobacteraceae</taxon>
        <taxon>Gloeobacter</taxon>
    </lineage>
</organism>
<dbReference type="Pfam" id="PF01523">
    <property type="entry name" value="PmbA_TldD_1st"/>
    <property type="match status" value="1"/>
</dbReference>
<dbReference type="EMBL" id="BA000045">
    <property type="protein sequence ID" value="BAC89302.1"/>
    <property type="molecule type" value="Genomic_DNA"/>
</dbReference>
<dbReference type="FunFam" id="3.30.2290.10:FF:000005">
    <property type="entry name" value="Peptidase U62 modulator of DNA gyrase"/>
    <property type="match status" value="1"/>
</dbReference>
<evidence type="ECO:0000256" key="1">
    <source>
        <dbReference type="ARBA" id="ARBA00005836"/>
    </source>
</evidence>
<dbReference type="PANTHER" id="PTHR43421">
    <property type="entry name" value="METALLOPROTEASE PMBA"/>
    <property type="match status" value="1"/>
</dbReference>
<dbReference type="GO" id="GO:0005829">
    <property type="term" value="C:cytosol"/>
    <property type="evidence" value="ECO:0000318"/>
    <property type="project" value="GO_Central"/>
</dbReference>
<feature type="domain" description="Metalloprotease TldD/E N-terminal" evidence="2">
    <location>
        <begin position="18"/>
        <end position="80"/>
    </location>
</feature>
<dbReference type="GO" id="GO:0008237">
    <property type="term" value="F:metallopeptidase activity"/>
    <property type="evidence" value="ECO:0007669"/>
    <property type="project" value="InterPro"/>
</dbReference>
<gene>
    <name evidence="4" type="ordered locus">glr1361</name>
</gene>
<dbReference type="InParanoid" id="Q7NKW5"/>
<dbReference type="InterPro" id="IPR002510">
    <property type="entry name" value="Metalloprtase-TldD/E_N"/>
</dbReference>